<name>A0A9D1L9E1_9CLOT</name>
<dbReference type="GO" id="GO:0003677">
    <property type="term" value="F:DNA binding"/>
    <property type="evidence" value="ECO:0007669"/>
    <property type="project" value="UniProtKB-KW"/>
</dbReference>
<sequence length="43" mass="4857">MNQFCSIIASLRKKKGWTQTVFAEKLGISPQSISKWERGVSQS</sequence>
<dbReference type="PANTHER" id="PTHR46558:SF4">
    <property type="entry name" value="DNA-BIDING PHAGE PROTEIN"/>
    <property type="match status" value="1"/>
</dbReference>
<dbReference type="CDD" id="cd00093">
    <property type="entry name" value="HTH_XRE"/>
    <property type="match status" value="1"/>
</dbReference>
<evidence type="ECO:0000313" key="3">
    <source>
        <dbReference type="EMBL" id="HIU29030.1"/>
    </source>
</evidence>
<accession>A0A9D1L9E1</accession>
<dbReference type="SUPFAM" id="SSF47413">
    <property type="entry name" value="lambda repressor-like DNA-binding domains"/>
    <property type="match status" value="1"/>
</dbReference>
<protein>
    <submittedName>
        <fullName evidence="3">Helix-turn-helix transcriptional regulator</fullName>
    </submittedName>
</protein>
<reference evidence="3" key="1">
    <citation type="submission" date="2020-10" db="EMBL/GenBank/DDBJ databases">
        <authorList>
            <person name="Gilroy R."/>
        </authorList>
    </citation>
    <scope>NUCLEOTIDE SEQUENCE</scope>
    <source>
        <strain evidence="3">CHK195-4489</strain>
    </source>
</reference>
<organism evidence="3 4">
    <name type="scientific">Candidatus Egerieisoma faecipullorum</name>
    <dbReference type="NCBI Taxonomy" id="2840963"/>
    <lineage>
        <taxon>Bacteria</taxon>
        <taxon>Bacillati</taxon>
        <taxon>Bacillota</taxon>
        <taxon>Clostridia</taxon>
        <taxon>Eubacteriales</taxon>
        <taxon>Clostridiaceae</taxon>
        <taxon>Clostridiaceae incertae sedis</taxon>
        <taxon>Candidatus Egerieisoma</taxon>
    </lineage>
</organism>
<gene>
    <name evidence="3" type="ORF">IAD50_01900</name>
</gene>
<evidence type="ECO:0000256" key="1">
    <source>
        <dbReference type="ARBA" id="ARBA00023125"/>
    </source>
</evidence>
<dbReference type="InterPro" id="IPR010982">
    <property type="entry name" value="Lambda_DNA-bd_dom_sf"/>
</dbReference>
<dbReference type="Gene3D" id="1.10.260.40">
    <property type="entry name" value="lambda repressor-like DNA-binding domains"/>
    <property type="match status" value="1"/>
</dbReference>
<dbReference type="EMBL" id="DVMM01000036">
    <property type="protein sequence ID" value="HIU29030.1"/>
    <property type="molecule type" value="Genomic_DNA"/>
</dbReference>
<dbReference type="AlphaFoldDB" id="A0A9D1L9E1"/>
<evidence type="ECO:0000313" key="4">
    <source>
        <dbReference type="Proteomes" id="UP000824089"/>
    </source>
</evidence>
<dbReference type="PROSITE" id="PS50943">
    <property type="entry name" value="HTH_CROC1"/>
    <property type="match status" value="1"/>
</dbReference>
<dbReference type="Pfam" id="PF01381">
    <property type="entry name" value="HTH_3"/>
    <property type="match status" value="1"/>
</dbReference>
<evidence type="ECO:0000259" key="2">
    <source>
        <dbReference type="PROSITE" id="PS50943"/>
    </source>
</evidence>
<comment type="caution">
    <text evidence="3">The sequence shown here is derived from an EMBL/GenBank/DDBJ whole genome shotgun (WGS) entry which is preliminary data.</text>
</comment>
<dbReference type="InterPro" id="IPR001387">
    <property type="entry name" value="Cro/C1-type_HTH"/>
</dbReference>
<proteinExistence type="predicted"/>
<dbReference type="PANTHER" id="PTHR46558">
    <property type="entry name" value="TRACRIPTIONAL REGULATORY PROTEIN-RELATED-RELATED"/>
    <property type="match status" value="1"/>
</dbReference>
<dbReference type="Proteomes" id="UP000824089">
    <property type="component" value="Unassembled WGS sequence"/>
</dbReference>
<reference evidence="3" key="2">
    <citation type="journal article" date="2021" name="PeerJ">
        <title>Extensive microbial diversity within the chicken gut microbiome revealed by metagenomics and culture.</title>
        <authorList>
            <person name="Gilroy R."/>
            <person name="Ravi A."/>
            <person name="Getino M."/>
            <person name="Pursley I."/>
            <person name="Horton D.L."/>
            <person name="Alikhan N.F."/>
            <person name="Baker D."/>
            <person name="Gharbi K."/>
            <person name="Hall N."/>
            <person name="Watson M."/>
            <person name="Adriaenssens E.M."/>
            <person name="Foster-Nyarko E."/>
            <person name="Jarju S."/>
            <person name="Secka A."/>
            <person name="Antonio M."/>
            <person name="Oren A."/>
            <person name="Chaudhuri R.R."/>
            <person name="La Ragione R."/>
            <person name="Hildebrand F."/>
            <person name="Pallen M.J."/>
        </authorList>
    </citation>
    <scope>NUCLEOTIDE SEQUENCE</scope>
    <source>
        <strain evidence="3">CHK195-4489</strain>
    </source>
</reference>
<keyword evidence="1" id="KW-0238">DNA-binding</keyword>
<feature type="domain" description="HTH cro/C1-type" evidence="2">
    <location>
        <begin position="8"/>
        <end position="39"/>
    </location>
</feature>